<feature type="region of interest" description="Disordered" evidence="6">
    <location>
        <begin position="110"/>
        <end position="148"/>
    </location>
</feature>
<dbReference type="GO" id="GO:0004526">
    <property type="term" value="F:ribonuclease P activity"/>
    <property type="evidence" value="ECO:0007669"/>
    <property type="project" value="InterPro"/>
</dbReference>
<reference evidence="7 8" key="1">
    <citation type="submission" date="2018-10" db="EMBL/GenBank/DDBJ databases">
        <title>Comamonadaceae CDC group NO-1 genome sequencing and assembly.</title>
        <authorList>
            <person name="Bernier A.-M."/>
            <person name="Bernard K."/>
        </authorList>
    </citation>
    <scope>NUCLEOTIDE SEQUENCE [LARGE SCALE GENOMIC DNA]</scope>
    <source>
        <strain evidence="7 8">NML161473</strain>
    </source>
</reference>
<dbReference type="Proteomes" id="UP000267035">
    <property type="component" value="Unassembled WGS sequence"/>
</dbReference>
<evidence type="ECO:0000256" key="3">
    <source>
        <dbReference type="ARBA" id="ARBA00022759"/>
    </source>
</evidence>
<evidence type="ECO:0000256" key="5">
    <source>
        <dbReference type="ARBA" id="ARBA00022884"/>
    </source>
</evidence>
<evidence type="ECO:0000256" key="1">
    <source>
        <dbReference type="ARBA" id="ARBA00022694"/>
    </source>
</evidence>
<dbReference type="InterPro" id="IPR000100">
    <property type="entry name" value="RNase_P"/>
</dbReference>
<feature type="compositionally biased region" description="Basic residues" evidence="6">
    <location>
        <begin position="110"/>
        <end position="124"/>
    </location>
</feature>
<keyword evidence="1" id="KW-0819">tRNA processing</keyword>
<dbReference type="InterPro" id="IPR014721">
    <property type="entry name" value="Ribsml_uS5_D2-typ_fold_subgr"/>
</dbReference>
<comment type="caution">
    <text evidence="7">The sequence shown here is derived from an EMBL/GenBank/DDBJ whole genome shotgun (WGS) entry which is preliminary data.</text>
</comment>
<keyword evidence="5" id="KW-0694">RNA-binding</keyword>
<dbReference type="RefSeq" id="WP_122253728.1">
    <property type="nucleotide sequence ID" value="NZ_RDQL01000005.1"/>
</dbReference>
<keyword evidence="3" id="KW-0255">Endonuclease</keyword>
<dbReference type="Pfam" id="PF00825">
    <property type="entry name" value="Ribonuclease_P"/>
    <property type="match status" value="1"/>
</dbReference>
<dbReference type="InterPro" id="IPR020568">
    <property type="entry name" value="Ribosomal_Su5_D2-typ_SF"/>
</dbReference>
<keyword evidence="4" id="KW-0378">Hydrolase</keyword>
<dbReference type="AlphaFoldDB" id="A0A3M6QB88"/>
<evidence type="ECO:0000256" key="6">
    <source>
        <dbReference type="SAM" id="MobiDB-lite"/>
    </source>
</evidence>
<dbReference type="EMBL" id="RDQL01000005">
    <property type="protein sequence ID" value="RMX00403.1"/>
    <property type="molecule type" value="Genomic_DNA"/>
</dbReference>
<protein>
    <submittedName>
        <fullName evidence="7">Uncharacterized protein</fullName>
    </submittedName>
</protein>
<evidence type="ECO:0000256" key="4">
    <source>
        <dbReference type="ARBA" id="ARBA00022801"/>
    </source>
</evidence>
<gene>
    <name evidence="7" type="ORF">EBQ25_04845</name>
</gene>
<dbReference type="SUPFAM" id="SSF54211">
    <property type="entry name" value="Ribosomal protein S5 domain 2-like"/>
    <property type="match status" value="1"/>
</dbReference>
<keyword evidence="2" id="KW-0540">Nuclease</keyword>
<accession>A0A3M6QB88</accession>
<sequence>MPQASQPKALRHLKKRQQFQQLLAVFPVAKTSHFCLHSLPAAQLAGVAPAHRDALWVGVLLPKRWARHAVTRNLIRRQVYAVALEHCRNDGAGSIPAQAILVRLRGGFHAPRKPAHAPRQRHHQPAASSAHLQAATGTARQTPAPLRSAASDALRLQVRGQLQRLFARAFAAAAPAAFPNVPQAGADPSQHTAPPLP</sequence>
<evidence type="ECO:0000256" key="2">
    <source>
        <dbReference type="ARBA" id="ARBA00022722"/>
    </source>
</evidence>
<name>A0A3M6QB88_9BURK</name>
<dbReference type="Gene3D" id="3.30.230.10">
    <property type="match status" value="1"/>
</dbReference>
<keyword evidence="8" id="KW-1185">Reference proteome</keyword>
<evidence type="ECO:0000313" key="7">
    <source>
        <dbReference type="EMBL" id="RMX00403.1"/>
    </source>
</evidence>
<proteinExistence type="predicted"/>
<organism evidence="7 8">
    <name type="scientific">Allofranklinella schreckenbergeri</name>
    <dbReference type="NCBI Taxonomy" id="1076744"/>
    <lineage>
        <taxon>Bacteria</taxon>
        <taxon>Pseudomonadati</taxon>
        <taxon>Pseudomonadota</taxon>
        <taxon>Betaproteobacteria</taxon>
        <taxon>Burkholderiales</taxon>
        <taxon>Comamonadaceae</taxon>
        <taxon>Allofranklinella</taxon>
    </lineage>
</organism>
<evidence type="ECO:0000313" key="8">
    <source>
        <dbReference type="Proteomes" id="UP000267035"/>
    </source>
</evidence>
<feature type="compositionally biased region" description="Polar residues" evidence="6">
    <location>
        <begin position="126"/>
        <end position="141"/>
    </location>
</feature>
<dbReference type="GO" id="GO:0000049">
    <property type="term" value="F:tRNA binding"/>
    <property type="evidence" value="ECO:0007669"/>
    <property type="project" value="InterPro"/>
</dbReference>
<dbReference type="GO" id="GO:0008033">
    <property type="term" value="P:tRNA processing"/>
    <property type="evidence" value="ECO:0007669"/>
    <property type="project" value="UniProtKB-KW"/>
</dbReference>